<accession>A0A3N4JH99</accession>
<feature type="compositionally biased region" description="Acidic residues" evidence="2">
    <location>
        <begin position="603"/>
        <end position="614"/>
    </location>
</feature>
<dbReference type="InterPro" id="IPR001841">
    <property type="entry name" value="Znf_RING"/>
</dbReference>
<organism evidence="4 5">
    <name type="scientific">Choiromyces venosus 120613-1</name>
    <dbReference type="NCBI Taxonomy" id="1336337"/>
    <lineage>
        <taxon>Eukaryota</taxon>
        <taxon>Fungi</taxon>
        <taxon>Dikarya</taxon>
        <taxon>Ascomycota</taxon>
        <taxon>Pezizomycotina</taxon>
        <taxon>Pezizomycetes</taxon>
        <taxon>Pezizales</taxon>
        <taxon>Tuberaceae</taxon>
        <taxon>Choiromyces</taxon>
    </lineage>
</organism>
<keyword evidence="1" id="KW-0863">Zinc-finger</keyword>
<dbReference type="AlphaFoldDB" id="A0A3N4JH99"/>
<dbReference type="Proteomes" id="UP000276215">
    <property type="component" value="Unassembled WGS sequence"/>
</dbReference>
<dbReference type="EMBL" id="ML120402">
    <property type="protein sequence ID" value="RPA97646.1"/>
    <property type="molecule type" value="Genomic_DNA"/>
</dbReference>
<protein>
    <recommendedName>
        <fullName evidence="3">RING-type domain-containing protein</fullName>
    </recommendedName>
</protein>
<evidence type="ECO:0000256" key="1">
    <source>
        <dbReference type="PROSITE-ProRule" id="PRU00175"/>
    </source>
</evidence>
<dbReference type="PROSITE" id="PS50089">
    <property type="entry name" value="ZF_RING_2"/>
    <property type="match status" value="1"/>
</dbReference>
<gene>
    <name evidence="4" type="ORF">L873DRAFT_1100237</name>
</gene>
<keyword evidence="1" id="KW-0479">Metal-binding</keyword>
<evidence type="ECO:0000256" key="2">
    <source>
        <dbReference type="SAM" id="MobiDB-lite"/>
    </source>
</evidence>
<evidence type="ECO:0000313" key="4">
    <source>
        <dbReference type="EMBL" id="RPA97646.1"/>
    </source>
</evidence>
<proteinExistence type="predicted"/>
<dbReference type="Gene3D" id="3.30.40.10">
    <property type="entry name" value="Zinc/RING finger domain, C3HC4 (zinc finger)"/>
    <property type="match status" value="1"/>
</dbReference>
<keyword evidence="5" id="KW-1185">Reference proteome</keyword>
<feature type="region of interest" description="Disordered" evidence="2">
    <location>
        <begin position="580"/>
        <end position="614"/>
    </location>
</feature>
<evidence type="ECO:0000259" key="3">
    <source>
        <dbReference type="PROSITE" id="PS50089"/>
    </source>
</evidence>
<reference evidence="4 5" key="1">
    <citation type="journal article" date="2018" name="Nat. Ecol. Evol.">
        <title>Pezizomycetes genomes reveal the molecular basis of ectomycorrhizal truffle lifestyle.</title>
        <authorList>
            <person name="Murat C."/>
            <person name="Payen T."/>
            <person name="Noel B."/>
            <person name="Kuo A."/>
            <person name="Morin E."/>
            <person name="Chen J."/>
            <person name="Kohler A."/>
            <person name="Krizsan K."/>
            <person name="Balestrini R."/>
            <person name="Da Silva C."/>
            <person name="Montanini B."/>
            <person name="Hainaut M."/>
            <person name="Levati E."/>
            <person name="Barry K.W."/>
            <person name="Belfiori B."/>
            <person name="Cichocki N."/>
            <person name="Clum A."/>
            <person name="Dockter R.B."/>
            <person name="Fauchery L."/>
            <person name="Guy J."/>
            <person name="Iotti M."/>
            <person name="Le Tacon F."/>
            <person name="Lindquist E.A."/>
            <person name="Lipzen A."/>
            <person name="Malagnac F."/>
            <person name="Mello A."/>
            <person name="Molinier V."/>
            <person name="Miyauchi S."/>
            <person name="Poulain J."/>
            <person name="Riccioni C."/>
            <person name="Rubini A."/>
            <person name="Sitrit Y."/>
            <person name="Splivallo R."/>
            <person name="Traeger S."/>
            <person name="Wang M."/>
            <person name="Zifcakova L."/>
            <person name="Wipf D."/>
            <person name="Zambonelli A."/>
            <person name="Paolocci F."/>
            <person name="Nowrousian M."/>
            <person name="Ottonello S."/>
            <person name="Baldrian P."/>
            <person name="Spatafora J.W."/>
            <person name="Henrissat B."/>
            <person name="Nagy L.G."/>
            <person name="Aury J.M."/>
            <person name="Wincker P."/>
            <person name="Grigoriev I.V."/>
            <person name="Bonfante P."/>
            <person name="Martin F.M."/>
        </authorList>
    </citation>
    <scope>NUCLEOTIDE SEQUENCE [LARGE SCALE GENOMIC DNA]</scope>
    <source>
        <strain evidence="4 5">120613-1</strain>
    </source>
</reference>
<evidence type="ECO:0000313" key="5">
    <source>
        <dbReference type="Proteomes" id="UP000276215"/>
    </source>
</evidence>
<keyword evidence="1" id="KW-0862">Zinc</keyword>
<name>A0A3N4JH99_9PEZI</name>
<sequence>MSKSCKQKHYTTYTLQHHFIFLGLSSFAANPASLLIQNHQLVSAGYIMSSPHSSESTRVSSAERFQGSSSSSHGGMVTQWLEAVDLAAATSTTPSQNTFTISIAPRETVPRSPVTAAVFQTYAQPVQDFFSIPTPHLPVGRSAQAPTLQYPPPLRFTHAALPSVFDSYDTTPSSSALPSPSSAQQVRCASVPIRERLADIDTSLCAWRRFTDQFEDRVSTEDILEGGYVQPYSAPARIDGGGGVAQGVFAAGVTAQRTLGDIPPSDTDALRNFWAEIEAEERSQGSQWAYLGVALGGTGPVSGGVLEGGEEREYSNDLVNELNSRLEYPDITQTSVFPFAWSDVSSSSGSSLSSGSPGLSDWGTPTVRPPVQPLIGGPPAAMIGDLNPFSQVEGDEELAQEHYAHPFHRFPVFNDSFNLPTTWEDTLAPFVFPAAPPGEIPSIFAPGSSSHIHPLPGPVPGGFAHGIYPPPQSPELENWMGESLGGYSSLASVSVSHSTSYPPSSTVPDSPGIPWDPADAGTAACPVCYDHKITREFPCSVQDAQHGLCPPCWTEYESYYTDIVRCPLCRHEFFESQVVATHSSGPERQEEEGVDSDAHKVEESEEDGDYEVEDEDEIVFFVGVFGA</sequence>
<dbReference type="OrthoDB" id="5425646at2759"/>
<feature type="domain" description="RING-type" evidence="3">
    <location>
        <begin position="525"/>
        <end position="570"/>
    </location>
</feature>
<dbReference type="InterPro" id="IPR013083">
    <property type="entry name" value="Znf_RING/FYVE/PHD"/>
</dbReference>
<dbReference type="GO" id="GO:0008270">
    <property type="term" value="F:zinc ion binding"/>
    <property type="evidence" value="ECO:0007669"/>
    <property type="project" value="UniProtKB-KW"/>
</dbReference>
<dbReference type="SUPFAM" id="SSF57850">
    <property type="entry name" value="RING/U-box"/>
    <property type="match status" value="1"/>
</dbReference>